<name>A0A8I1JI79_9PSED</name>
<comment type="caution">
    <text evidence="2">The sequence shown here is derived from an EMBL/GenBank/DDBJ whole genome shotgun (WGS) entry which is preliminary data.</text>
</comment>
<dbReference type="AlphaFoldDB" id="A0A8I1JI79"/>
<accession>A0A8I1JI79</accession>
<dbReference type="Proteomes" id="UP000645865">
    <property type="component" value="Unassembled WGS sequence"/>
</dbReference>
<sequence>MPVEIDNTEIDDEIEEEEEYEEEGPEELDPMDQEGWEHNIERLNDL</sequence>
<organism evidence="2 3">
    <name type="scientific">Pseudomonas rhodesiae</name>
    <dbReference type="NCBI Taxonomy" id="76760"/>
    <lineage>
        <taxon>Bacteria</taxon>
        <taxon>Pseudomonadati</taxon>
        <taxon>Pseudomonadota</taxon>
        <taxon>Gammaproteobacteria</taxon>
        <taxon>Pseudomonadales</taxon>
        <taxon>Pseudomonadaceae</taxon>
        <taxon>Pseudomonas</taxon>
    </lineage>
</organism>
<reference evidence="2" key="1">
    <citation type="submission" date="2020-12" db="EMBL/GenBank/DDBJ databases">
        <title>Comparative genomic insights into the epidemiology and virulence of plant pathogenic Pseudomonads from Turkey.</title>
        <authorList>
            <person name="Dillon M."/>
            <person name="Ruiz-Bedoya T."/>
            <person name="Bendalovic-Torma C."/>
            <person name="Guttman K.M."/>
            <person name="Kwak H."/>
            <person name="Middleton M.A."/>
            <person name="Wang P.W."/>
            <person name="Horuz S."/>
            <person name="Aysan Y."/>
            <person name="Guttman D.S."/>
        </authorList>
    </citation>
    <scope>NUCLEOTIDE SEQUENCE</scope>
    <source>
        <strain evidence="2">S5_IA_3a</strain>
    </source>
</reference>
<feature type="region of interest" description="Disordered" evidence="1">
    <location>
        <begin position="1"/>
        <end position="46"/>
    </location>
</feature>
<protein>
    <submittedName>
        <fullName evidence="2">Uncharacterized protein</fullName>
    </submittedName>
</protein>
<proteinExistence type="predicted"/>
<gene>
    <name evidence="2" type="ORF">YA0853_31755</name>
</gene>
<evidence type="ECO:0000313" key="3">
    <source>
        <dbReference type="Proteomes" id="UP000645865"/>
    </source>
</evidence>
<feature type="compositionally biased region" description="Basic and acidic residues" evidence="1">
    <location>
        <begin position="35"/>
        <end position="46"/>
    </location>
</feature>
<evidence type="ECO:0000313" key="2">
    <source>
        <dbReference type="EMBL" id="MBI6628190.1"/>
    </source>
</evidence>
<evidence type="ECO:0000256" key="1">
    <source>
        <dbReference type="SAM" id="MobiDB-lite"/>
    </source>
</evidence>
<dbReference type="EMBL" id="JAEILH010000088">
    <property type="protein sequence ID" value="MBI6628190.1"/>
    <property type="molecule type" value="Genomic_DNA"/>
</dbReference>
<dbReference type="RefSeq" id="WP_198712633.1">
    <property type="nucleotide sequence ID" value="NZ_CP070980.1"/>
</dbReference>
<feature type="compositionally biased region" description="Acidic residues" evidence="1">
    <location>
        <begin position="1"/>
        <end position="34"/>
    </location>
</feature>